<evidence type="ECO:0000256" key="2">
    <source>
        <dbReference type="SAM" id="MobiDB-lite"/>
    </source>
</evidence>
<feature type="coiled-coil region" evidence="1">
    <location>
        <begin position="235"/>
        <end position="262"/>
    </location>
</feature>
<keyword evidence="4" id="KW-1185">Reference proteome</keyword>
<dbReference type="EMBL" id="JAZBJP010000006">
    <property type="protein sequence ID" value="MEE4420510.1"/>
    <property type="molecule type" value="Genomic_DNA"/>
</dbReference>
<keyword evidence="1" id="KW-0175">Coiled coil</keyword>
<name>A0ABU7NQ52_9ACTN</name>
<feature type="region of interest" description="Disordered" evidence="2">
    <location>
        <begin position="444"/>
        <end position="471"/>
    </location>
</feature>
<evidence type="ECO:0000256" key="1">
    <source>
        <dbReference type="SAM" id="Coils"/>
    </source>
</evidence>
<reference evidence="3 4" key="1">
    <citation type="submission" date="2023-12" db="EMBL/GenBank/DDBJ databases">
        <title>30 novel species of actinomycetes from the DSMZ collection.</title>
        <authorList>
            <person name="Nouioui I."/>
        </authorList>
    </citation>
    <scope>NUCLEOTIDE SEQUENCE [LARGE SCALE GENOMIC DNA]</scope>
    <source>
        <strain evidence="3 4">DSM 41528</strain>
    </source>
</reference>
<comment type="caution">
    <text evidence="3">The sequence shown here is derived from an EMBL/GenBank/DDBJ whole genome shotgun (WGS) entry which is preliminary data.</text>
</comment>
<dbReference type="Proteomes" id="UP001307760">
    <property type="component" value="Unassembled WGS sequence"/>
</dbReference>
<protein>
    <submittedName>
        <fullName evidence="3">Uncharacterized protein</fullName>
    </submittedName>
</protein>
<accession>A0ABU7NQ52</accession>
<gene>
    <name evidence="3" type="ORF">V2J85_14220</name>
</gene>
<sequence length="471" mass="51520">MSAYQMSELALHAIDLVTLAMDFDAGASPERTVEELSRYAAEQAPDRSADEHEHAAGWVLENLLNVGSADRGFRAVYGITGVDGHYERRDFDFKLLEEVPGADGGIYLRASNEAVNVLVGALEVDIESAQIAADVRLETLIRRGRLSDAQSAAQAARYRTIQYGEMLRQRLEATSRDVRTVDWLTAMPMFIEEALEHIEARCRAENAILVNITEARDTADTPVRKQQAATLVGIVRDCLRRHEQLQAALQNAGRRFRAEQDRQTFAPQPTRADLDLHAQLLQPALALPVRDAEGVLAAYFTRVAGLSVRPALRLVDLFTLLVTPPVVREVVGSEIEEPELSDAAELPAFPDECYEHLEWLLDLDVEAPRRLSGLLEEARELHPELPLLVVVRVLALAAQEIGPAIRHRAASVLIAVNDDTPLSDPEFAGADLIVARASLCHPASPGEDGERAAMGALTADLTPATPERGAA</sequence>
<evidence type="ECO:0000313" key="3">
    <source>
        <dbReference type="EMBL" id="MEE4420510.1"/>
    </source>
</evidence>
<organism evidence="3 4">
    <name type="scientific">Streptomyces bugieae</name>
    <dbReference type="NCBI Taxonomy" id="3098223"/>
    <lineage>
        <taxon>Bacteria</taxon>
        <taxon>Bacillati</taxon>
        <taxon>Actinomycetota</taxon>
        <taxon>Actinomycetes</taxon>
        <taxon>Kitasatosporales</taxon>
        <taxon>Streptomycetaceae</taxon>
        <taxon>Streptomyces</taxon>
    </lineage>
</organism>
<evidence type="ECO:0000313" key="4">
    <source>
        <dbReference type="Proteomes" id="UP001307760"/>
    </source>
</evidence>
<dbReference type="RefSeq" id="WP_330821770.1">
    <property type="nucleotide sequence ID" value="NZ_JAZBJP010000006.1"/>
</dbReference>
<proteinExistence type="predicted"/>